<dbReference type="InterPro" id="IPR023796">
    <property type="entry name" value="Serpin_dom"/>
</dbReference>
<accession>B3MEP3</accession>
<dbReference type="InParanoid" id="B3MEP3"/>
<dbReference type="InterPro" id="IPR042178">
    <property type="entry name" value="Serpin_sf_1"/>
</dbReference>
<reference evidence="6 7" key="1">
    <citation type="journal article" date="2007" name="Nature">
        <title>Evolution of genes and genomes on the Drosophila phylogeny.</title>
        <authorList>
            <consortium name="Drosophila 12 Genomes Consortium"/>
            <person name="Clark A.G."/>
            <person name="Eisen M.B."/>
            <person name="Smith D.R."/>
            <person name="Bergman C.M."/>
            <person name="Oliver B."/>
            <person name="Markow T.A."/>
            <person name="Kaufman T.C."/>
            <person name="Kellis M."/>
            <person name="Gelbart W."/>
            <person name="Iyer V.N."/>
            <person name="Pollard D.A."/>
            <person name="Sackton T.B."/>
            <person name="Larracuente A.M."/>
            <person name="Singh N.D."/>
            <person name="Abad J.P."/>
            <person name="Abt D.N."/>
            <person name="Adryan B."/>
            <person name="Aguade M."/>
            <person name="Akashi H."/>
            <person name="Anderson W.W."/>
            <person name="Aquadro C.F."/>
            <person name="Ardell D.H."/>
            <person name="Arguello R."/>
            <person name="Artieri C.G."/>
            <person name="Barbash D.A."/>
            <person name="Barker D."/>
            <person name="Barsanti P."/>
            <person name="Batterham P."/>
            <person name="Batzoglou S."/>
            <person name="Begun D."/>
            <person name="Bhutkar A."/>
            <person name="Blanco E."/>
            <person name="Bosak S.A."/>
            <person name="Bradley R.K."/>
            <person name="Brand A.D."/>
            <person name="Brent M.R."/>
            <person name="Brooks A.N."/>
            <person name="Brown R.H."/>
            <person name="Butlin R.K."/>
            <person name="Caggese C."/>
            <person name="Calvi B.R."/>
            <person name="Bernardo de Carvalho A."/>
            <person name="Caspi A."/>
            <person name="Castrezana S."/>
            <person name="Celniker S.E."/>
            <person name="Chang J.L."/>
            <person name="Chapple C."/>
            <person name="Chatterji S."/>
            <person name="Chinwalla A."/>
            <person name="Civetta A."/>
            <person name="Clifton S.W."/>
            <person name="Comeron J.M."/>
            <person name="Costello J.C."/>
            <person name="Coyne J.A."/>
            <person name="Daub J."/>
            <person name="David R.G."/>
            <person name="Delcher A.L."/>
            <person name="Delehaunty K."/>
            <person name="Do C.B."/>
            <person name="Ebling H."/>
            <person name="Edwards K."/>
            <person name="Eickbush T."/>
            <person name="Evans J.D."/>
            <person name="Filipski A."/>
            <person name="Findeiss S."/>
            <person name="Freyhult E."/>
            <person name="Fulton L."/>
            <person name="Fulton R."/>
            <person name="Garcia A.C."/>
            <person name="Gardiner A."/>
            <person name="Garfield D.A."/>
            <person name="Garvin B.E."/>
            <person name="Gibson G."/>
            <person name="Gilbert D."/>
            <person name="Gnerre S."/>
            <person name="Godfrey J."/>
            <person name="Good R."/>
            <person name="Gotea V."/>
            <person name="Gravely B."/>
            <person name="Greenberg A.J."/>
            <person name="Griffiths-Jones S."/>
            <person name="Gross S."/>
            <person name="Guigo R."/>
            <person name="Gustafson E.A."/>
            <person name="Haerty W."/>
            <person name="Hahn M.W."/>
            <person name="Halligan D.L."/>
            <person name="Halpern A.L."/>
            <person name="Halter G.M."/>
            <person name="Han M.V."/>
            <person name="Heger A."/>
            <person name="Hillier L."/>
            <person name="Hinrichs A.S."/>
            <person name="Holmes I."/>
            <person name="Hoskins R.A."/>
            <person name="Hubisz M.J."/>
            <person name="Hultmark D."/>
            <person name="Huntley M.A."/>
            <person name="Jaffe D.B."/>
            <person name="Jagadeeshan S."/>
            <person name="Jeck W.R."/>
            <person name="Johnson J."/>
            <person name="Jones C.D."/>
            <person name="Jordan W.C."/>
            <person name="Karpen G.H."/>
            <person name="Kataoka E."/>
            <person name="Keightley P.D."/>
            <person name="Kheradpour P."/>
            <person name="Kirkness E.F."/>
            <person name="Koerich L.B."/>
            <person name="Kristiansen K."/>
            <person name="Kudrna D."/>
            <person name="Kulathinal R.J."/>
            <person name="Kumar S."/>
            <person name="Kwok R."/>
            <person name="Lander E."/>
            <person name="Langley C.H."/>
            <person name="Lapoint R."/>
            <person name="Lazzaro B.P."/>
            <person name="Lee S.J."/>
            <person name="Levesque L."/>
            <person name="Li R."/>
            <person name="Lin C.F."/>
            <person name="Lin M.F."/>
            <person name="Lindblad-Toh K."/>
            <person name="Llopart A."/>
            <person name="Long M."/>
            <person name="Low L."/>
            <person name="Lozovsky E."/>
            <person name="Lu J."/>
            <person name="Luo M."/>
            <person name="Machado C.A."/>
            <person name="Makalowski W."/>
            <person name="Marzo M."/>
            <person name="Matsuda M."/>
            <person name="Matzkin L."/>
            <person name="McAllister B."/>
            <person name="McBride C.S."/>
            <person name="McKernan B."/>
            <person name="McKernan K."/>
            <person name="Mendez-Lago M."/>
            <person name="Minx P."/>
            <person name="Mollenhauer M.U."/>
            <person name="Montooth K."/>
            <person name="Mount S.M."/>
            <person name="Mu X."/>
            <person name="Myers E."/>
            <person name="Negre B."/>
            <person name="Newfeld S."/>
            <person name="Nielsen R."/>
            <person name="Noor M.A."/>
            <person name="O'Grady P."/>
            <person name="Pachter L."/>
            <person name="Papaceit M."/>
            <person name="Parisi M.J."/>
            <person name="Parisi M."/>
            <person name="Parts L."/>
            <person name="Pedersen J.S."/>
            <person name="Pesole G."/>
            <person name="Phillippy A.M."/>
            <person name="Ponting C.P."/>
            <person name="Pop M."/>
            <person name="Porcelli D."/>
            <person name="Powell J.R."/>
            <person name="Prohaska S."/>
            <person name="Pruitt K."/>
            <person name="Puig M."/>
            <person name="Quesneville H."/>
            <person name="Ram K.R."/>
            <person name="Rand D."/>
            <person name="Rasmussen M.D."/>
            <person name="Reed L.K."/>
            <person name="Reenan R."/>
            <person name="Reily A."/>
            <person name="Remington K.A."/>
            <person name="Rieger T.T."/>
            <person name="Ritchie M.G."/>
            <person name="Robin C."/>
            <person name="Rogers Y.H."/>
            <person name="Rohde C."/>
            <person name="Rozas J."/>
            <person name="Rubenfield M.J."/>
            <person name="Ruiz A."/>
            <person name="Russo S."/>
            <person name="Salzberg S.L."/>
            <person name="Sanchez-Gracia A."/>
            <person name="Saranga D.J."/>
            <person name="Sato H."/>
            <person name="Schaeffer S.W."/>
            <person name="Schatz M.C."/>
            <person name="Schlenke T."/>
            <person name="Schwartz R."/>
            <person name="Segarra C."/>
            <person name="Singh R.S."/>
            <person name="Sirot L."/>
            <person name="Sirota M."/>
            <person name="Sisneros N.B."/>
            <person name="Smith C.D."/>
            <person name="Smith T.F."/>
            <person name="Spieth J."/>
            <person name="Stage D.E."/>
            <person name="Stark A."/>
            <person name="Stephan W."/>
            <person name="Strausberg R.L."/>
            <person name="Strempel S."/>
            <person name="Sturgill D."/>
            <person name="Sutton G."/>
            <person name="Sutton G.G."/>
            <person name="Tao W."/>
            <person name="Teichmann S."/>
            <person name="Tobari Y.N."/>
            <person name="Tomimura Y."/>
            <person name="Tsolas J.M."/>
            <person name="Valente V.L."/>
            <person name="Venter E."/>
            <person name="Venter J.C."/>
            <person name="Vicario S."/>
            <person name="Vieira F.G."/>
            <person name="Vilella A.J."/>
            <person name="Villasante A."/>
            <person name="Walenz B."/>
            <person name="Wang J."/>
            <person name="Wasserman M."/>
            <person name="Watts T."/>
            <person name="Wilson D."/>
            <person name="Wilson R.K."/>
            <person name="Wing R.A."/>
            <person name="Wolfner M.F."/>
            <person name="Wong A."/>
            <person name="Wong G.K."/>
            <person name="Wu C.I."/>
            <person name="Wu G."/>
            <person name="Yamamoto D."/>
            <person name="Yang H.P."/>
            <person name="Yang S.P."/>
            <person name="Yorke J.A."/>
            <person name="Yoshida K."/>
            <person name="Zdobnov E."/>
            <person name="Zhang P."/>
            <person name="Zhang Y."/>
            <person name="Zimin A.V."/>
            <person name="Baldwin J."/>
            <person name="Abdouelleil A."/>
            <person name="Abdulkadir J."/>
            <person name="Abebe A."/>
            <person name="Abera B."/>
            <person name="Abreu J."/>
            <person name="Acer S.C."/>
            <person name="Aftuck L."/>
            <person name="Alexander A."/>
            <person name="An P."/>
            <person name="Anderson E."/>
            <person name="Anderson S."/>
            <person name="Arachi H."/>
            <person name="Azer M."/>
            <person name="Bachantsang P."/>
            <person name="Barry A."/>
            <person name="Bayul T."/>
            <person name="Berlin A."/>
            <person name="Bessette D."/>
            <person name="Bloom T."/>
            <person name="Blye J."/>
            <person name="Boguslavskiy L."/>
            <person name="Bonnet C."/>
            <person name="Boukhgalter B."/>
            <person name="Bourzgui I."/>
            <person name="Brown A."/>
            <person name="Cahill P."/>
            <person name="Channer S."/>
            <person name="Cheshatsang Y."/>
            <person name="Chuda L."/>
            <person name="Citroen M."/>
            <person name="Collymore A."/>
            <person name="Cooke P."/>
            <person name="Costello M."/>
            <person name="D'Aco K."/>
            <person name="Daza R."/>
            <person name="De Haan G."/>
            <person name="DeGray S."/>
            <person name="DeMaso C."/>
            <person name="Dhargay N."/>
            <person name="Dooley K."/>
            <person name="Dooley E."/>
            <person name="Doricent M."/>
            <person name="Dorje P."/>
            <person name="Dorjee K."/>
            <person name="Dupes A."/>
            <person name="Elong R."/>
            <person name="Falk J."/>
            <person name="Farina A."/>
            <person name="Faro S."/>
            <person name="Ferguson D."/>
            <person name="Fisher S."/>
            <person name="Foley C.D."/>
            <person name="Franke A."/>
            <person name="Friedrich D."/>
            <person name="Gadbois L."/>
            <person name="Gearin G."/>
            <person name="Gearin C.R."/>
            <person name="Giannoukos G."/>
            <person name="Goode T."/>
            <person name="Graham J."/>
            <person name="Grandbois E."/>
            <person name="Grewal S."/>
            <person name="Gyaltsen K."/>
            <person name="Hafez N."/>
            <person name="Hagos B."/>
            <person name="Hall J."/>
            <person name="Henson C."/>
            <person name="Hollinger A."/>
            <person name="Honan T."/>
            <person name="Huard M.D."/>
            <person name="Hughes L."/>
            <person name="Hurhula B."/>
            <person name="Husby M.E."/>
            <person name="Kamat A."/>
            <person name="Kanga B."/>
            <person name="Kashin S."/>
            <person name="Khazanovich D."/>
            <person name="Kisner P."/>
            <person name="Lance K."/>
            <person name="Lara M."/>
            <person name="Lee W."/>
            <person name="Lennon N."/>
            <person name="Letendre F."/>
            <person name="LeVine R."/>
            <person name="Lipovsky A."/>
            <person name="Liu X."/>
            <person name="Liu J."/>
            <person name="Liu S."/>
            <person name="Lokyitsang T."/>
            <person name="Lokyitsang Y."/>
            <person name="Lubonja R."/>
            <person name="Lui A."/>
            <person name="MacDonald P."/>
            <person name="Magnisalis V."/>
            <person name="Maru K."/>
            <person name="Matthews C."/>
            <person name="McCusker W."/>
            <person name="McDonough S."/>
            <person name="Mehta T."/>
            <person name="Meldrim J."/>
            <person name="Meneus L."/>
            <person name="Mihai O."/>
            <person name="Mihalev A."/>
            <person name="Mihova T."/>
            <person name="Mittelman R."/>
            <person name="Mlenga V."/>
            <person name="Montmayeur A."/>
            <person name="Mulrain L."/>
            <person name="Navidi A."/>
            <person name="Naylor J."/>
            <person name="Negash T."/>
            <person name="Nguyen T."/>
            <person name="Nguyen N."/>
            <person name="Nicol R."/>
            <person name="Norbu C."/>
            <person name="Norbu N."/>
            <person name="Novod N."/>
            <person name="O'Neill B."/>
            <person name="Osman S."/>
            <person name="Markiewicz E."/>
            <person name="Oyono O.L."/>
            <person name="Patti C."/>
            <person name="Phunkhang P."/>
            <person name="Pierre F."/>
            <person name="Priest M."/>
            <person name="Raghuraman S."/>
            <person name="Rege F."/>
            <person name="Reyes R."/>
            <person name="Rise C."/>
            <person name="Rogov P."/>
            <person name="Ross K."/>
            <person name="Ryan E."/>
            <person name="Settipalli S."/>
            <person name="Shea T."/>
            <person name="Sherpa N."/>
            <person name="Shi L."/>
            <person name="Shih D."/>
            <person name="Sparrow T."/>
            <person name="Spaulding J."/>
            <person name="Stalker J."/>
            <person name="Stange-Thomann N."/>
            <person name="Stavropoulos S."/>
            <person name="Stone C."/>
            <person name="Strader C."/>
            <person name="Tesfaye S."/>
            <person name="Thomson T."/>
            <person name="Thoulutsang Y."/>
            <person name="Thoulutsang D."/>
            <person name="Topham K."/>
            <person name="Topping I."/>
            <person name="Tsamla T."/>
            <person name="Vassiliev H."/>
            <person name="Vo A."/>
            <person name="Wangchuk T."/>
            <person name="Wangdi T."/>
            <person name="Weiand M."/>
            <person name="Wilkinson J."/>
            <person name="Wilson A."/>
            <person name="Yadav S."/>
            <person name="Young G."/>
            <person name="Yu Q."/>
            <person name="Zembek L."/>
            <person name="Zhong D."/>
            <person name="Zimmer A."/>
            <person name="Zwirko Z."/>
            <person name="Jaffe D.B."/>
            <person name="Alvarez P."/>
            <person name="Brockman W."/>
            <person name="Butler J."/>
            <person name="Chin C."/>
            <person name="Gnerre S."/>
            <person name="Grabherr M."/>
            <person name="Kleber M."/>
            <person name="Mauceli E."/>
            <person name="MacCallum I."/>
        </authorList>
    </citation>
    <scope>NUCLEOTIDE SEQUENCE [LARGE SCALE GENOMIC DNA]</scope>
    <source>
        <strain evidence="7">Tucson 14024-0371.13</strain>
    </source>
</reference>
<dbReference type="InterPro" id="IPR042185">
    <property type="entry name" value="Serpin_sf_2"/>
</dbReference>
<dbReference type="AlphaFoldDB" id="B3MEP3"/>
<dbReference type="SMART" id="SM00093">
    <property type="entry name" value="SERPIN"/>
    <property type="match status" value="1"/>
</dbReference>
<dbReference type="PANTHER" id="PTHR11461">
    <property type="entry name" value="SERINE PROTEASE INHIBITOR, SERPIN"/>
    <property type="match status" value="1"/>
</dbReference>
<proteinExistence type="inferred from homology"/>
<dbReference type="PROSITE" id="PS00284">
    <property type="entry name" value="SERPIN"/>
    <property type="match status" value="1"/>
</dbReference>
<evidence type="ECO:0000256" key="2">
    <source>
        <dbReference type="ARBA" id="ARBA00022690"/>
    </source>
</evidence>
<evidence type="ECO:0000259" key="5">
    <source>
        <dbReference type="SMART" id="SM00093"/>
    </source>
</evidence>
<keyword evidence="3" id="KW-0722">Serine protease inhibitor</keyword>
<evidence type="ECO:0000256" key="4">
    <source>
        <dbReference type="RuleBase" id="RU000411"/>
    </source>
</evidence>
<dbReference type="STRING" id="7217.B3MEP3"/>
<organism evidence="6 7">
    <name type="scientific">Drosophila ananassae</name>
    <name type="common">Fruit fly</name>
    <dbReference type="NCBI Taxonomy" id="7217"/>
    <lineage>
        <taxon>Eukaryota</taxon>
        <taxon>Metazoa</taxon>
        <taxon>Ecdysozoa</taxon>
        <taxon>Arthropoda</taxon>
        <taxon>Hexapoda</taxon>
        <taxon>Insecta</taxon>
        <taxon>Pterygota</taxon>
        <taxon>Neoptera</taxon>
        <taxon>Endopterygota</taxon>
        <taxon>Diptera</taxon>
        <taxon>Brachycera</taxon>
        <taxon>Muscomorpha</taxon>
        <taxon>Ephydroidea</taxon>
        <taxon>Drosophilidae</taxon>
        <taxon>Drosophila</taxon>
        <taxon>Sophophora</taxon>
    </lineage>
</organism>
<dbReference type="Proteomes" id="UP000007801">
    <property type="component" value="Unassembled WGS sequence"/>
</dbReference>
<name>B3MEP3_DROAN</name>
<evidence type="ECO:0000256" key="1">
    <source>
        <dbReference type="ARBA" id="ARBA00009500"/>
    </source>
</evidence>
<feature type="domain" description="Serpin" evidence="5">
    <location>
        <begin position="20"/>
        <end position="383"/>
    </location>
</feature>
<dbReference type="GO" id="GO:0005615">
    <property type="term" value="C:extracellular space"/>
    <property type="evidence" value="ECO:0007669"/>
    <property type="project" value="InterPro"/>
</dbReference>
<sequence length="383" mass="43120">MASGGTTAPSLSASPVVFARKFFRAITEEPGPQVNVLVSPAAARSAMTLVFMGAAGKSAEELRSNLILGAAKKTEIAKQHAEFWSKECTCAERGVALRLVTRLYVSEEEVLRPDFNVTAMEFFNAQADAVDLLHPDAAVNKVNKWLEKQTFYTVKNLLKPSSLSPKTSVVLVNSLFFRAKWAKSFPLENTSPEDFWINLRQRMELPMMRQTGHFRYGESKRLKAQILQLPFEDSNLTMMIILPNEIDGLAEMEEKLGELDMNEVAARSKMQDVEVSFPKFRIEGEMDLKVPLTKMGISRVFSSSQADLSNLFANRKPQSISEARHKLYLLVNEAGCETAPEPDTHIHKTKNNPDRKIFRADRPFVFAIRNFKAVYLVGHFMKP</sequence>
<dbReference type="GO" id="GO:0007618">
    <property type="term" value="P:mating"/>
    <property type="evidence" value="ECO:0007669"/>
    <property type="project" value="EnsemblMetazoa"/>
</dbReference>
<evidence type="ECO:0000256" key="3">
    <source>
        <dbReference type="ARBA" id="ARBA00022900"/>
    </source>
</evidence>
<dbReference type="InterPro" id="IPR023795">
    <property type="entry name" value="Serpin_CS"/>
</dbReference>
<dbReference type="InterPro" id="IPR036186">
    <property type="entry name" value="Serpin_sf"/>
</dbReference>
<dbReference type="Gene3D" id="2.30.39.10">
    <property type="entry name" value="Alpha-1-antitrypsin, domain 1"/>
    <property type="match status" value="1"/>
</dbReference>
<dbReference type="SMR" id="B3MEP3"/>
<evidence type="ECO:0000313" key="7">
    <source>
        <dbReference type="Proteomes" id="UP000007801"/>
    </source>
</evidence>
<dbReference type="PANTHER" id="PTHR11461:SF211">
    <property type="entry name" value="GH10112P-RELATED"/>
    <property type="match status" value="1"/>
</dbReference>
<protein>
    <recommendedName>
        <fullName evidence="5">Serpin domain-containing protein</fullName>
    </recommendedName>
</protein>
<keyword evidence="2" id="KW-0646">Protease inhibitor</keyword>
<dbReference type="Pfam" id="PF00079">
    <property type="entry name" value="Serpin"/>
    <property type="match status" value="1"/>
</dbReference>
<dbReference type="Gene3D" id="3.30.497.10">
    <property type="entry name" value="Antithrombin, subunit I, domain 2"/>
    <property type="match status" value="1"/>
</dbReference>
<dbReference type="FunCoup" id="B3MEP3">
    <property type="interactions" value="8"/>
</dbReference>
<dbReference type="CDD" id="cd19954">
    <property type="entry name" value="serpin42Dd-like_insects"/>
    <property type="match status" value="1"/>
</dbReference>
<dbReference type="OrthoDB" id="671595at2759"/>
<dbReference type="InterPro" id="IPR000215">
    <property type="entry name" value="Serpin_fam"/>
</dbReference>
<gene>
    <name evidence="6" type="primary">Dana\GF12444</name>
    <name evidence="6" type="synonym">dana_GLEANR_12447</name>
    <name evidence="6" type="ORF">GF12444</name>
</gene>
<dbReference type="EMBL" id="CH902619">
    <property type="protein sequence ID" value="EDV35507.2"/>
    <property type="molecule type" value="Genomic_DNA"/>
</dbReference>
<keyword evidence="7" id="KW-1185">Reference proteome</keyword>
<dbReference type="SUPFAM" id="SSF56574">
    <property type="entry name" value="Serpins"/>
    <property type="match status" value="1"/>
</dbReference>
<dbReference type="HOGENOM" id="CLU_023330_0_1_1"/>
<dbReference type="eggNOG" id="KOG2392">
    <property type="taxonomic scope" value="Eukaryota"/>
</dbReference>
<evidence type="ECO:0000313" key="6">
    <source>
        <dbReference type="EMBL" id="EDV35507.2"/>
    </source>
</evidence>
<dbReference type="MEROPS" id="I04.067"/>
<dbReference type="GO" id="GO:0004867">
    <property type="term" value="F:serine-type endopeptidase inhibitor activity"/>
    <property type="evidence" value="ECO:0007669"/>
    <property type="project" value="UniProtKB-KW"/>
</dbReference>
<comment type="similarity">
    <text evidence="1 4">Belongs to the serpin family.</text>
</comment>